<organism evidence="2 3">
    <name type="scientific">Bifidobacterium simiarum</name>
    <dbReference type="NCBI Taxonomy" id="2045441"/>
    <lineage>
        <taxon>Bacteria</taxon>
        <taxon>Bacillati</taxon>
        <taxon>Actinomycetota</taxon>
        <taxon>Actinomycetes</taxon>
        <taxon>Bifidobacteriales</taxon>
        <taxon>Bifidobacteriaceae</taxon>
        <taxon>Bifidobacterium</taxon>
    </lineage>
</organism>
<evidence type="ECO:0000256" key="1">
    <source>
        <dbReference type="SAM" id="Phobius"/>
    </source>
</evidence>
<reference evidence="2 3" key="1">
    <citation type="submission" date="2017-10" db="EMBL/GenBank/DDBJ databases">
        <title>Draft genome sequences of strains TRE 1, TRE 9, TRE H and TRI 7, isolated from tamarins, belonging to four potential novel Bifidobacterium species.</title>
        <authorList>
            <person name="Mattarelli P."/>
            <person name="Modesto M."/>
            <person name="Puglisi E."/>
            <person name="Morelli L."/>
            <person name="Spezio C."/>
            <person name="Bonetti A."/>
            <person name="Sandri C."/>
        </authorList>
    </citation>
    <scope>NUCLEOTIDE SEQUENCE [LARGE SCALE GENOMIC DNA]</scope>
    <source>
        <strain evidence="3">TRI7</strain>
    </source>
</reference>
<protein>
    <submittedName>
        <fullName evidence="2">Uncharacterized protein</fullName>
    </submittedName>
</protein>
<keyword evidence="3" id="KW-1185">Reference proteome</keyword>
<dbReference type="RefSeq" id="WP_100512078.1">
    <property type="nucleotide sequence ID" value="NZ_JAFEJQ010000001.1"/>
</dbReference>
<accession>A0A2M9HHF6</accession>
<gene>
    <name evidence="2" type="ORF">CSQ87_01480</name>
</gene>
<keyword evidence="1" id="KW-0472">Membrane</keyword>
<dbReference type="Proteomes" id="UP000231451">
    <property type="component" value="Unassembled WGS sequence"/>
</dbReference>
<keyword evidence="1" id="KW-0812">Transmembrane</keyword>
<keyword evidence="1" id="KW-1133">Transmembrane helix</keyword>
<dbReference type="EMBL" id="PEBK01000001">
    <property type="protein sequence ID" value="PJM76211.1"/>
    <property type="molecule type" value="Genomic_DNA"/>
</dbReference>
<evidence type="ECO:0000313" key="3">
    <source>
        <dbReference type="Proteomes" id="UP000231451"/>
    </source>
</evidence>
<evidence type="ECO:0000313" key="2">
    <source>
        <dbReference type="EMBL" id="PJM76211.1"/>
    </source>
</evidence>
<sequence>MTVSAAERRQQTIIGMLTVAITAILLIVCGAALYRSMSGRHFATTGAPQSEQAAYETLRKVKVKPSLADDQGGILIAKNGYVRTASPRQPSQSTIVAGKWTAAI</sequence>
<comment type="caution">
    <text evidence="2">The sequence shown here is derived from an EMBL/GenBank/DDBJ whole genome shotgun (WGS) entry which is preliminary data.</text>
</comment>
<name>A0A2M9HHF6_9BIFI</name>
<dbReference type="AlphaFoldDB" id="A0A2M9HHF6"/>
<feature type="transmembrane region" description="Helical" evidence="1">
    <location>
        <begin position="12"/>
        <end position="34"/>
    </location>
</feature>
<proteinExistence type="predicted"/>